<dbReference type="InterPro" id="IPR013083">
    <property type="entry name" value="Znf_RING/FYVE/PHD"/>
</dbReference>
<dbReference type="CDD" id="cd09633">
    <property type="entry name" value="Deltex_C"/>
    <property type="match status" value="1"/>
</dbReference>
<dbReference type="GO" id="GO:0005737">
    <property type="term" value="C:cytoplasm"/>
    <property type="evidence" value="ECO:0007669"/>
    <property type="project" value="UniProtKB-SubCell"/>
</dbReference>
<keyword evidence="5 9" id="KW-0479">Metal-binding</keyword>
<dbReference type="OrthoDB" id="527344at2759"/>
<sequence length="261" mass="29238">MIFIYLSYRSGLGDKNHPISDSCINFELQIIMEEPEAMEVDDNTYNGVQHSQSAPELQRVLSEEEKRCSICLDDFIDKKILDKCTHPFCKGCIELHFTYKPTCPVCGTVYGKVIGTQPDGTMTISSSKRRSLPGHEPHGYISVSYDFPDGTQTDVHPKPGKPYYGTSRTGYLPDCPKGRIVTRLLKVAFDRRLVFTVGRSRTTGMDDCVTWNDVHHKTTLAGGPQNFGYPDPTYLDRVLEELAAKGVTEADLHEAPENVIK</sequence>
<dbReference type="UniPathway" id="UPA00143"/>
<keyword evidence="11" id="KW-0012">Acyltransferase</keyword>
<dbReference type="PROSITE" id="PS50089">
    <property type="entry name" value="ZF_RING_2"/>
    <property type="match status" value="1"/>
</dbReference>
<dbReference type="Gene3D" id="3.30.390.130">
    <property type="match status" value="1"/>
</dbReference>
<comment type="similarity">
    <text evidence="3 9">Belongs to the Deltex family.</text>
</comment>
<dbReference type="InterPro" id="IPR018957">
    <property type="entry name" value="Znf_C3HC4_RING-type"/>
</dbReference>
<keyword evidence="7 9" id="KW-0862">Zinc</keyword>
<evidence type="ECO:0000256" key="3">
    <source>
        <dbReference type="ARBA" id="ARBA00009413"/>
    </source>
</evidence>
<evidence type="ECO:0000313" key="12">
    <source>
        <dbReference type="Proteomes" id="UP000507470"/>
    </source>
</evidence>
<evidence type="ECO:0000259" key="10">
    <source>
        <dbReference type="PROSITE" id="PS50089"/>
    </source>
</evidence>
<gene>
    <name evidence="11" type="ORF">MCOR_24474</name>
</gene>
<evidence type="ECO:0000256" key="2">
    <source>
        <dbReference type="ARBA" id="ARBA00004906"/>
    </source>
</evidence>
<comment type="pathway">
    <text evidence="2 9">Protein modification; protein ubiquitination.</text>
</comment>
<dbReference type="EC" id="2.3.2.27" evidence="9"/>
<keyword evidence="4 9" id="KW-0808">Transferase</keyword>
<evidence type="ECO:0000256" key="4">
    <source>
        <dbReference type="ARBA" id="ARBA00022679"/>
    </source>
</evidence>
<protein>
    <recommendedName>
        <fullName evidence="9">E3 ubiquitin-protein ligase</fullName>
        <ecNumber evidence="9">2.3.2.27</ecNumber>
    </recommendedName>
</protein>
<keyword evidence="9" id="KW-0963">Cytoplasm</keyword>
<comment type="subcellular location">
    <subcellularLocation>
        <location evidence="9">Cytoplasm</location>
    </subcellularLocation>
</comment>
<dbReference type="GO" id="GO:0007219">
    <property type="term" value="P:Notch signaling pathway"/>
    <property type="evidence" value="ECO:0007669"/>
    <property type="project" value="InterPro"/>
</dbReference>
<dbReference type="GO" id="GO:0061630">
    <property type="term" value="F:ubiquitin protein ligase activity"/>
    <property type="evidence" value="ECO:0007669"/>
    <property type="project" value="UniProtKB-UniRule"/>
</dbReference>
<comment type="catalytic activity">
    <reaction evidence="1 9">
        <text>S-ubiquitinyl-[E2 ubiquitin-conjugating enzyme]-L-cysteine + [acceptor protein]-L-lysine = [E2 ubiquitin-conjugating enzyme]-L-cysteine + N(6)-ubiquitinyl-[acceptor protein]-L-lysine.</text>
        <dbReference type="EC" id="2.3.2.27"/>
    </reaction>
</comment>
<dbReference type="PANTHER" id="PTHR12622">
    <property type="entry name" value="DELTEX-RELATED"/>
    <property type="match status" value="1"/>
</dbReference>
<dbReference type="InterPro" id="IPR001841">
    <property type="entry name" value="Znf_RING"/>
</dbReference>
<dbReference type="Gene3D" id="3.30.40.10">
    <property type="entry name" value="Zinc/RING finger domain, C3HC4 (zinc finger)"/>
    <property type="match status" value="1"/>
</dbReference>
<reference evidence="11 12" key="1">
    <citation type="submission" date="2020-06" db="EMBL/GenBank/DDBJ databases">
        <authorList>
            <person name="Li R."/>
            <person name="Bekaert M."/>
        </authorList>
    </citation>
    <scope>NUCLEOTIDE SEQUENCE [LARGE SCALE GENOMIC DNA]</scope>
    <source>
        <strain evidence="12">wild</strain>
    </source>
</reference>
<dbReference type="Pfam" id="PF00097">
    <property type="entry name" value="zf-C3HC4"/>
    <property type="match status" value="1"/>
</dbReference>
<feature type="domain" description="RING-type" evidence="10">
    <location>
        <begin position="68"/>
        <end position="106"/>
    </location>
</feature>
<dbReference type="Proteomes" id="UP000507470">
    <property type="component" value="Unassembled WGS sequence"/>
</dbReference>
<evidence type="ECO:0000313" key="11">
    <source>
        <dbReference type="EMBL" id="CAC5389295.1"/>
    </source>
</evidence>
<evidence type="ECO:0000256" key="9">
    <source>
        <dbReference type="RuleBase" id="RU367105"/>
    </source>
</evidence>
<dbReference type="AlphaFoldDB" id="A0A6J8BZ76"/>
<dbReference type="PROSITE" id="PS00518">
    <property type="entry name" value="ZF_RING_1"/>
    <property type="match status" value="1"/>
</dbReference>
<dbReference type="GO" id="GO:0016567">
    <property type="term" value="P:protein ubiquitination"/>
    <property type="evidence" value="ECO:0007669"/>
    <property type="project" value="UniProtKB-UniRule"/>
</dbReference>
<dbReference type="InterPro" id="IPR039398">
    <property type="entry name" value="Deltex_fam"/>
</dbReference>
<evidence type="ECO:0000256" key="1">
    <source>
        <dbReference type="ARBA" id="ARBA00000900"/>
    </source>
</evidence>
<dbReference type="GO" id="GO:0008270">
    <property type="term" value="F:zinc ion binding"/>
    <property type="evidence" value="ECO:0007669"/>
    <property type="project" value="UniProtKB-KW"/>
</dbReference>
<keyword evidence="12" id="KW-1185">Reference proteome</keyword>
<evidence type="ECO:0000256" key="5">
    <source>
        <dbReference type="ARBA" id="ARBA00022723"/>
    </source>
</evidence>
<evidence type="ECO:0000256" key="7">
    <source>
        <dbReference type="ARBA" id="ARBA00022833"/>
    </source>
</evidence>
<dbReference type="SUPFAM" id="SSF57850">
    <property type="entry name" value="RING/U-box"/>
    <property type="match status" value="1"/>
</dbReference>
<dbReference type="EMBL" id="CACVKT020004326">
    <property type="protein sequence ID" value="CAC5389295.1"/>
    <property type="molecule type" value="Genomic_DNA"/>
</dbReference>
<dbReference type="Pfam" id="PF18102">
    <property type="entry name" value="DTC"/>
    <property type="match status" value="1"/>
</dbReference>
<dbReference type="InterPro" id="IPR039399">
    <property type="entry name" value="Deltex_C_sf"/>
</dbReference>
<evidence type="ECO:0000256" key="6">
    <source>
        <dbReference type="ARBA" id="ARBA00022771"/>
    </source>
</evidence>
<dbReference type="SMART" id="SM00184">
    <property type="entry name" value="RING"/>
    <property type="match status" value="1"/>
</dbReference>
<dbReference type="InterPro" id="IPR039396">
    <property type="entry name" value="Deltex_C"/>
</dbReference>
<evidence type="ECO:0000256" key="8">
    <source>
        <dbReference type="PROSITE-ProRule" id="PRU00175"/>
    </source>
</evidence>
<proteinExistence type="inferred from homology"/>
<organism evidence="11 12">
    <name type="scientific">Mytilus coruscus</name>
    <name type="common">Sea mussel</name>
    <dbReference type="NCBI Taxonomy" id="42192"/>
    <lineage>
        <taxon>Eukaryota</taxon>
        <taxon>Metazoa</taxon>
        <taxon>Spiralia</taxon>
        <taxon>Lophotrochozoa</taxon>
        <taxon>Mollusca</taxon>
        <taxon>Bivalvia</taxon>
        <taxon>Autobranchia</taxon>
        <taxon>Pteriomorphia</taxon>
        <taxon>Mytilida</taxon>
        <taxon>Mytiloidea</taxon>
        <taxon>Mytilidae</taxon>
        <taxon>Mytilinae</taxon>
        <taxon>Mytilus</taxon>
    </lineage>
</organism>
<name>A0A6J8BZ76_MYTCO</name>
<dbReference type="InterPro" id="IPR017907">
    <property type="entry name" value="Znf_RING_CS"/>
</dbReference>
<keyword evidence="6 8" id="KW-0863">Zinc-finger</keyword>
<accession>A0A6J8BZ76</accession>